<evidence type="ECO:0000256" key="1">
    <source>
        <dbReference type="SAM" id="Phobius"/>
    </source>
</evidence>
<evidence type="ECO:0000313" key="2">
    <source>
        <dbReference type="EMBL" id="MEQ3354375.1"/>
    </source>
</evidence>
<dbReference type="RefSeq" id="WP_349054647.1">
    <property type="nucleotide sequence ID" value="NZ_JBBNPS010000040.1"/>
</dbReference>
<keyword evidence="1" id="KW-0812">Transmembrane</keyword>
<comment type="caution">
    <text evidence="2">The sequence shown here is derived from an EMBL/GenBank/DDBJ whole genome shotgun (WGS) entry which is preliminary data.</text>
</comment>
<keyword evidence="1" id="KW-1133">Transmembrane helix</keyword>
<keyword evidence="1" id="KW-0472">Membrane</keyword>
<dbReference type="Proteomes" id="UP001481872">
    <property type="component" value="Unassembled WGS sequence"/>
</dbReference>
<keyword evidence="3" id="KW-1185">Reference proteome</keyword>
<organism evidence="2 3">
    <name type="scientific">Aedoeadaptatus acetigenes</name>
    <dbReference type="NCBI Taxonomy" id="2981723"/>
    <lineage>
        <taxon>Bacteria</taxon>
        <taxon>Bacillati</taxon>
        <taxon>Bacillota</taxon>
        <taxon>Tissierellia</taxon>
        <taxon>Tissierellales</taxon>
        <taxon>Peptoniphilaceae</taxon>
        <taxon>Aedoeadaptatus</taxon>
    </lineage>
</organism>
<proteinExistence type="predicted"/>
<sequence length="365" mass="41940">MKFLLEVNRKRMLPFPYLPALCLFLLLSSICLIKAEQMRYLQESLHVEISDGTEYRYLMVENWYNDKKVENLIAKYDLPQENLVKENISINEFLPVESINDALLQGDKQPSQGFFEYRMNLIKKAGQAQGAKPMDRLLIGYCEGWKVLLRNFDKIFYAVALALLFLLVPVMKEDERFKTKDMVEATLYGKKKLFQARLINGLEIGVFTYVGGVALFSLLVLFIYGSDGRDLFIQNSREFFLFPIQVTYLQYFSYKFLNGLALTICLVFLFLFLGDRIKDVKVSFSLVLAYVSIHFLLQSLWTSPGTGKLLFLSPLSLIDIESLRARVSSPGLEGCYLLSLIIPMVYGALLWIGLWLGKRKSFSDA</sequence>
<evidence type="ECO:0008006" key="4">
    <source>
        <dbReference type="Google" id="ProtNLM"/>
    </source>
</evidence>
<reference evidence="2 3" key="1">
    <citation type="submission" date="2024-04" db="EMBL/GenBank/DDBJ databases">
        <title>Human intestinal bacterial collection.</title>
        <authorList>
            <person name="Pauvert C."/>
            <person name="Hitch T.C.A."/>
            <person name="Clavel T."/>
        </authorList>
    </citation>
    <scope>NUCLEOTIDE SEQUENCE [LARGE SCALE GENOMIC DNA]</scope>
    <source>
        <strain evidence="2 3">CLA-SR-H026</strain>
    </source>
</reference>
<name>A0ABV1J851_9FIRM</name>
<accession>A0ABV1J851</accession>
<protein>
    <recommendedName>
        <fullName evidence="4">ABC transporter permease</fullName>
    </recommendedName>
</protein>
<feature type="transmembrane region" description="Helical" evidence="1">
    <location>
        <begin position="336"/>
        <end position="356"/>
    </location>
</feature>
<feature type="transmembrane region" description="Helical" evidence="1">
    <location>
        <begin position="256"/>
        <end position="273"/>
    </location>
</feature>
<dbReference type="EMBL" id="JBBNPS010000040">
    <property type="protein sequence ID" value="MEQ3354375.1"/>
    <property type="molecule type" value="Genomic_DNA"/>
</dbReference>
<evidence type="ECO:0000313" key="3">
    <source>
        <dbReference type="Proteomes" id="UP001481872"/>
    </source>
</evidence>
<feature type="transmembrane region" description="Helical" evidence="1">
    <location>
        <begin position="280"/>
        <end position="301"/>
    </location>
</feature>
<feature type="transmembrane region" description="Helical" evidence="1">
    <location>
        <begin position="155"/>
        <end position="171"/>
    </location>
</feature>
<feature type="transmembrane region" description="Helical" evidence="1">
    <location>
        <begin position="198"/>
        <end position="224"/>
    </location>
</feature>
<gene>
    <name evidence="2" type="ORF">AAA081_08725</name>
</gene>